<dbReference type="NCBIfam" id="TIGR03619">
    <property type="entry name" value="F420_Rv2161c"/>
    <property type="match status" value="1"/>
</dbReference>
<dbReference type="KEGG" id="sgu:SGLAU_07105"/>
<dbReference type="OrthoDB" id="4074025at2"/>
<evidence type="ECO:0000256" key="3">
    <source>
        <dbReference type="ARBA" id="ARBA00023002"/>
    </source>
</evidence>
<dbReference type="EMBL" id="CP009438">
    <property type="protein sequence ID" value="AIR97436.1"/>
    <property type="molecule type" value="Genomic_DNA"/>
</dbReference>
<dbReference type="SUPFAM" id="SSF51679">
    <property type="entry name" value="Bacterial luciferase-like"/>
    <property type="match status" value="1"/>
</dbReference>
<dbReference type="Pfam" id="PF00296">
    <property type="entry name" value="Bac_luciferase"/>
    <property type="match status" value="1"/>
</dbReference>
<dbReference type="InterPro" id="IPR019921">
    <property type="entry name" value="Lucif-like_OxRdtase_Rv2161c"/>
</dbReference>
<evidence type="ECO:0000256" key="4">
    <source>
        <dbReference type="ARBA" id="ARBA00023033"/>
    </source>
</evidence>
<evidence type="ECO:0000259" key="5">
    <source>
        <dbReference type="Pfam" id="PF00296"/>
    </source>
</evidence>
<keyword evidence="1" id="KW-0285">Flavoprotein</keyword>
<proteinExistence type="predicted"/>
<evidence type="ECO:0000256" key="2">
    <source>
        <dbReference type="ARBA" id="ARBA00022643"/>
    </source>
</evidence>
<dbReference type="RefSeq" id="WP_043499315.1">
    <property type="nucleotide sequence ID" value="NZ_CP009438.1"/>
</dbReference>
<keyword evidence="4 6" id="KW-0503">Monooxygenase</keyword>
<evidence type="ECO:0000313" key="7">
    <source>
        <dbReference type="Proteomes" id="UP000029482"/>
    </source>
</evidence>
<keyword evidence="3" id="KW-0560">Oxidoreductase</keyword>
<dbReference type="InterPro" id="IPR036661">
    <property type="entry name" value="Luciferase-like_sf"/>
</dbReference>
<evidence type="ECO:0000313" key="6">
    <source>
        <dbReference type="EMBL" id="AIR97436.1"/>
    </source>
</evidence>
<dbReference type="InterPro" id="IPR011251">
    <property type="entry name" value="Luciferase-like_dom"/>
</dbReference>
<dbReference type="InterPro" id="IPR050172">
    <property type="entry name" value="SsuD_RutA_monooxygenase"/>
</dbReference>
<dbReference type="AlphaFoldDB" id="A0A089X6H5"/>
<evidence type="ECO:0000256" key="1">
    <source>
        <dbReference type="ARBA" id="ARBA00022630"/>
    </source>
</evidence>
<dbReference type="PANTHER" id="PTHR42847">
    <property type="entry name" value="ALKANESULFONATE MONOOXYGENASE"/>
    <property type="match status" value="1"/>
</dbReference>
<organism evidence="6 7">
    <name type="scientific">Streptomyces glaucescens</name>
    <dbReference type="NCBI Taxonomy" id="1907"/>
    <lineage>
        <taxon>Bacteria</taxon>
        <taxon>Bacillati</taxon>
        <taxon>Actinomycetota</taxon>
        <taxon>Actinomycetes</taxon>
        <taxon>Kitasatosporales</taxon>
        <taxon>Streptomycetaceae</taxon>
        <taxon>Streptomyces</taxon>
    </lineage>
</organism>
<sequence>MDRRRSLRLGAVFPHLEIGPDPGAVRDWAQAVEDAGFDHVSAFDHVLGVGTGSRPGWYGFTSEHLFHEVFVLFGYLAGVTRTLELATGVLVLPQRQTALVAKQAAEVDVLSGGRLRLGVGVGWNKVEYDALGASFHDRGARSAEQVELLRRLWGEPTVTFDGRWDRVDDAGILPRPPRGRIPVWFGGNAEPVLRRAGELGDGWLPLRAPDDTARAMVGRVRSYALRAGRDPASLGFEARLELSRVPEAKWPDFVAGWRDLGATHLSLNTMGLGLATADEHARLLRSTLEELAAVARE</sequence>
<gene>
    <name evidence="6" type="ORF">SGLAU_07105</name>
</gene>
<dbReference type="GO" id="GO:0046306">
    <property type="term" value="P:alkanesulfonate catabolic process"/>
    <property type="evidence" value="ECO:0007669"/>
    <property type="project" value="TreeGrafter"/>
</dbReference>
<reference evidence="7" key="1">
    <citation type="journal article" date="2015" name="J. Biotechnol.">
        <title>Complete genome sequence of the actinobacterium Streptomyces glaucescens GLA.O (DSM 40922) consisting of a linear chromosome and one linear plasmid.</title>
        <authorList>
            <person name="Ortseifen V."/>
            <person name="Winkler A."/>
            <person name="Albersmeier A."/>
            <person name="Wendler S."/>
            <person name="Puhler A."/>
            <person name="Kalinowski J."/>
            <person name="Ruckert C."/>
        </authorList>
    </citation>
    <scope>NUCLEOTIDE SEQUENCE [LARGE SCALE GENOMIC DNA]</scope>
    <source>
        <strain evidence="7">DSM 40922 / GLA O</strain>
    </source>
</reference>
<keyword evidence="2" id="KW-0288">FMN</keyword>
<dbReference type="HOGENOM" id="CLU_027853_7_1_11"/>
<dbReference type="GO" id="GO:0008726">
    <property type="term" value="F:alkanesulfonate monooxygenase activity"/>
    <property type="evidence" value="ECO:0007669"/>
    <property type="project" value="TreeGrafter"/>
</dbReference>
<dbReference type="PANTHER" id="PTHR42847:SF4">
    <property type="entry name" value="ALKANESULFONATE MONOOXYGENASE-RELATED"/>
    <property type="match status" value="1"/>
</dbReference>
<accession>A0A089X6H5</accession>
<dbReference type="eggNOG" id="COG2141">
    <property type="taxonomic scope" value="Bacteria"/>
</dbReference>
<feature type="domain" description="Luciferase-like" evidence="5">
    <location>
        <begin position="20"/>
        <end position="236"/>
    </location>
</feature>
<keyword evidence="7" id="KW-1185">Reference proteome</keyword>
<dbReference type="STRING" id="1907.SGLAU_07105"/>
<protein>
    <submittedName>
        <fullName evidence="6">Luciferase-like monooxygenase</fullName>
    </submittedName>
</protein>
<dbReference type="Gene3D" id="3.20.20.30">
    <property type="entry name" value="Luciferase-like domain"/>
    <property type="match status" value="1"/>
</dbReference>
<name>A0A089X6H5_STRGA</name>
<dbReference type="Proteomes" id="UP000029482">
    <property type="component" value="Chromosome"/>
</dbReference>